<organism evidence="5 6">
    <name type="scientific">Methylogaea oryzae</name>
    <dbReference type="NCBI Taxonomy" id="1295382"/>
    <lineage>
        <taxon>Bacteria</taxon>
        <taxon>Pseudomonadati</taxon>
        <taxon>Pseudomonadota</taxon>
        <taxon>Gammaproteobacteria</taxon>
        <taxon>Methylococcales</taxon>
        <taxon>Methylococcaceae</taxon>
        <taxon>Methylogaea</taxon>
    </lineage>
</organism>
<evidence type="ECO:0000256" key="2">
    <source>
        <dbReference type="ARBA" id="ARBA00023125"/>
    </source>
</evidence>
<dbReference type="SMART" id="SM00421">
    <property type="entry name" value="HTH_LUXR"/>
    <property type="match status" value="1"/>
</dbReference>
<keyword evidence="6" id="KW-1185">Reference proteome</keyword>
<keyword evidence="2" id="KW-0238">DNA-binding</keyword>
<gene>
    <name evidence="5" type="primary">vpsT</name>
    <name evidence="5" type="ORF">MoryE10_11680</name>
</gene>
<evidence type="ECO:0000313" key="5">
    <source>
        <dbReference type="EMBL" id="BBL70562.1"/>
    </source>
</evidence>
<dbReference type="PROSITE" id="PS50043">
    <property type="entry name" value="HTH_LUXR_2"/>
    <property type="match status" value="1"/>
</dbReference>
<dbReference type="Proteomes" id="UP000824988">
    <property type="component" value="Chromosome"/>
</dbReference>
<dbReference type="Pfam" id="PF00196">
    <property type="entry name" value="GerE"/>
    <property type="match status" value="1"/>
</dbReference>
<evidence type="ECO:0000256" key="1">
    <source>
        <dbReference type="ARBA" id="ARBA00023015"/>
    </source>
</evidence>
<evidence type="ECO:0000313" key="6">
    <source>
        <dbReference type="Proteomes" id="UP000824988"/>
    </source>
</evidence>
<sequence length="211" mass="23759">MQNLLLAEAIQQHTGYVCRPCGEIAQACHSGRCGERCLVLLDMDAPQIDKHAWLDSLQQLCSKYCVMLFNATIGDGSEGLVLRYPQVRGVLFQNTNMEQLGLSINRVLAGDYWLPREWLISHFERSRSVRQLATKGAGDSPLEKQLTEAELKILRLLAIGRKNAEIAEELHISANTVKTHLYNLFRKLKVTSRVQAVLWANEHLPEPSAEP</sequence>
<dbReference type="PANTHER" id="PTHR44688">
    <property type="entry name" value="DNA-BINDING TRANSCRIPTIONAL ACTIVATOR DEVR_DOSR"/>
    <property type="match status" value="1"/>
</dbReference>
<reference evidence="5" key="1">
    <citation type="submission" date="2019-06" db="EMBL/GenBank/DDBJ databases">
        <title>Complete genome sequence of Methylogaea oryzae strain JCM16910.</title>
        <authorList>
            <person name="Asakawa S."/>
        </authorList>
    </citation>
    <scope>NUCLEOTIDE SEQUENCE</scope>
    <source>
        <strain evidence="5">E10</strain>
    </source>
</reference>
<dbReference type="KEGG" id="moz:MoryE10_11680"/>
<dbReference type="GO" id="GO:0003677">
    <property type="term" value="F:DNA binding"/>
    <property type="evidence" value="ECO:0007669"/>
    <property type="project" value="UniProtKB-KW"/>
</dbReference>
<dbReference type="InterPro" id="IPR000792">
    <property type="entry name" value="Tscrpt_reg_LuxR_C"/>
</dbReference>
<feature type="domain" description="HTH luxR-type" evidence="4">
    <location>
        <begin position="139"/>
        <end position="204"/>
    </location>
</feature>
<accession>A0A8D4VNZ5</accession>
<keyword evidence="3" id="KW-0804">Transcription</keyword>
<dbReference type="FunFam" id="1.10.10.10:FF:000153">
    <property type="entry name" value="LuxR family transcriptional regulator"/>
    <property type="match status" value="1"/>
</dbReference>
<dbReference type="AlphaFoldDB" id="A0A8D4VNZ5"/>
<name>A0A8D4VNZ5_9GAMM</name>
<evidence type="ECO:0000256" key="3">
    <source>
        <dbReference type="ARBA" id="ARBA00023163"/>
    </source>
</evidence>
<dbReference type="CDD" id="cd06170">
    <property type="entry name" value="LuxR_C_like"/>
    <property type="match status" value="1"/>
</dbReference>
<evidence type="ECO:0000259" key="4">
    <source>
        <dbReference type="PROSITE" id="PS50043"/>
    </source>
</evidence>
<dbReference type="PANTHER" id="PTHR44688:SF16">
    <property type="entry name" value="DNA-BINDING TRANSCRIPTIONAL ACTIVATOR DEVR_DOSR"/>
    <property type="match status" value="1"/>
</dbReference>
<proteinExistence type="predicted"/>
<protein>
    <submittedName>
        <fullName evidence="5">Helix-turn-helix transcriptional regulator</fullName>
    </submittedName>
</protein>
<keyword evidence="1" id="KW-0805">Transcription regulation</keyword>
<dbReference type="PROSITE" id="PS00622">
    <property type="entry name" value="HTH_LUXR_1"/>
    <property type="match status" value="1"/>
</dbReference>
<dbReference type="EMBL" id="AP019782">
    <property type="protein sequence ID" value="BBL70562.1"/>
    <property type="molecule type" value="Genomic_DNA"/>
</dbReference>
<dbReference type="GO" id="GO:0006355">
    <property type="term" value="P:regulation of DNA-templated transcription"/>
    <property type="evidence" value="ECO:0007669"/>
    <property type="project" value="InterPro"/>
</dbReference>